<proteinExistence type="predicted"/>
<reference evidence="1" key="1">
    <citation type="submission" date="2015-10" db="EMBL/GenBank/DDBJ databases">
        <authorList>
            <person name="Gilbert D.G."/>
        </authorList>
    </citation>
    <scope>NUCLEOTIDE SEQUENCE</scope>
    <source>
        <strain evidence="1">Phyl III-seqv23</strain>
    </source>
</reference>
<dbReference type="AlphaFoldDB" id="A0A0S4VBU5"/>
<dbReference type="EMBL" id="LN899824">
    <property type="protein sequence ID" value="CUV31806.1"/>
    <property type="molecule type" value="Genomic_DNA"/>
</dbReference>
<evidence type="ECO:0000313" key="1">
    <source>
        <dbReference type="EMBL" id="CUV31806.1"/>
    </source>
</evidence>
<protein>
    <submittedName>
        <fullName evidence="1">Uncharacterized protein</fullName>
    </submittedName>
</protein>
<sequence length="70" mass="8327">MKIPTPSYRSALARTQPEVTDLEAFKRQGWRDQRILVVNESDDRLDFLERELVRRIGERLYGEGGKRHDR</sequence>
<gene>
    <name evidence="1" type="ORF">RUN1985_v1_1170012</name>
</gene>
<organism evidence="1">
    <name type="scientific">Ralstonia solanacearum</name>
    <name type="common">Pseudomonas solanacearum</name>
    <dbReference type="NCBI Taxonomy" id="305"/>
    <lineage>
        <taxon>Bacteria</taxon>
        <taxon>Pseudomonadati</taxon>
        <taxon>Pseudomonadota</taxon>
        <taxon>Betaproteobacteria</taxon>
        <taxon>Burkholderiales</taxon>
        <taxon>Burkholderiaceae</taxon>
        <taxon>Ralstonia</taxon>
        <taxon>Ralstonia solanacearum species complex</taxon>
    </lineage>
</organism>
<accession>A0A0S4VBU5</accession>
<name>A0A0S4VBU5_RALSL</name>